<dbReference type="Proteomes" id="UP000184096">
    <property type="component" value="Chromosome I"/>
</dbReference>
<dbReference type="AlphaFoldDB" id="A0A1M7U3K6"/>
<proteinExistence type="predicted"/>
<protein>
    <recommendedName>
        <fullName evidence="3">VOC domain-containing protein</fullName>
    </recommendedName>
</protein>
<dbReference type="CDD" id="cd06587">
    <property type="entry name" value="VOC"/>
    <property type="match status" value="1"/>
</dbReference>
<accession>A0A1M7U3K6</accession>
<sequence>MAWSEALLRGTRTPIILSAVCLLSIEGANMKSAEAELSPCNSVAPTTRDVVVYVSDMRRSVNWYRDNVGLSEVFILRSIERDSRAVVMEKDSNGVTLVSGKEKQPVLDPQRVCFPQKGAHDPTRGSSPIYLIDPDGTQVELPISQ</sequence>
<evidence type="ECO:0000313" key="2">
    <source>
        <dbReference type="Proteomes" id="UP000184096"/>
    </source>
</evidence>
<dbReference type="SUPFAM" id="SSF54593">
    <property type="entry name" value="Glyoxalase/Bleomycin resistance protein/Dihydroxybiphenyl dioxygenase"/>
    <property type="match status" value="1"/>
</dbReference>
<dbReference type="EMBL" id="LT670849">
    <property type="protein sequence ID" value="SHN77662.1"/>
    <property type="molecule type" value="Genomic_DNA"/>
</dbReference>
<name>A0A1M7U3K6_9BRAD</name>
<organism evidence="1 2">
    <name type="scientific">Bradyrhizobium erythrophlei</name>
    <dbReference type="NCBI Taxonomy" id="1437360"/>
    <lineage>
        <taxon>Bacteria</taxon>
        <taxon>Pseudomonadati</taxon>
        <taxon>Pseudomonadota</taxon>
        <taxon>Alphaproteobacteria</taxon>
        <taxon>Hyphomicrobiales</taxon>
        <taxon>Nitrobacteraceae</taxon>
        <taxon>Bradyrhizobium</taxon>
    </lineage>
</organism>
<evidence type="ECO:0000313" key="1">
    <source>
        <dbReference type="EMBL" id="SHN77662.1"/>
    </source>
</evidence>
<reference evidence="2" key="1">
    <citation type="submission" date="2016-11" db="EMBL/GenBank/DDBJ databases">
        <authorList>
            <person name="Varghese N."/>
            <person name="Submissions S."/>
        </authorList>
    </citation>
    <scope>NUCLEOTIDE SEQUENCE [LARGE SCALE GENOMIC DNA]</scope>
    <source>
        <strain evidence="2">GAS401</strain>
    </source>
</reference>
<gene>
    <name evidence="1" type="ORF">SAMN05444170_3481</name>
</gene>
<dbReference type="InterPro" id="IPR029068">
    <property type="entry name" value="Glyas_Bleomycin-R_OHBP_Dase"/>
</dbReference>
<dbReference type="Gene3D" id="3.10.180.10">
    <property type="entry name" value="2,3-Dihydroxybiphenyl 1,2-Dioxygenase, domain 1"/>
    <property type="match status" value="1"/>
</dbReference>
<keyword evidence="2" id="KW-1185">Reference proteome</keyword>
<evidence type="ECO:0008006" key="3">
    <source>
        <dbReference type="Google" id="ProtNLM"/>
    </source>
</evidence>